<dbReference type="Proteomes" id="UP001302126">
    <property type="component" value="Unassembled WGS sequence"/>
</dbReference>
<protein>
    <submittedName>
        <fullName evidence="3">Uncharacterized protein</fullName>
    </submittedName>
</protein>
<keyword evidence="2" id="KW-1133">Transmembrane helix</keyword>
<feature type="compositionally biased region" description="Pro residues" evidence="1">
    <location>
        <begin position="23"/>
        <end position="33"/>
    </location>
</feature>
<evidence type="ECO:0000256" key="2">
    <source>
        <dbReference type="SAM" id="Phobius"/>
    </source>
</evidence>
<dbReference type="PANTHER" id="PTHR28297">
    <property type="entry name" value="FUNGAL PROTEIN"/>
    <property type="match status" value="1"/>
</dbReference>
<feature type="transmembrane region" description="Helical" evidence="2">
    <location>
        <begin position="108"/>
        <end position="135"/>
    </location>
</feature>
<name>A0AAN6WSD6_9PEZI</name>
<keyword evidence="2" id="KW-0472">Membrane</keyword>
<comment type="caution">
    <text evidence="3">The sequence shown here is derived from an EMBL/GenBank/DDBJ whole genome shotgun (WGS) entry which is preliminary data.</text>
</comment>
<dbReference type="AlphaFoldDB" id="A0AAN6WSD6"/>
<organism evidence="3 4">
    <name type="scientific">Podospora australis</name>
    <dbReference type="NCBI Taxonomy" id="1536484"/>
    <lineage>
        <taxon>Eukaryota</taxon>
        <taxon>Fungi</taxon>
        <taxon>Dikarya</taxon>
        <taxon>Ascomycota</taxon>
        <taxon>Pezizomycotina</taxon>
        <taxon>Sordariomycetes</taxon>
        <taxon>Sordariomycetidae</taxon>
        <taxon>Sordariales</taxon>
        <taxon>Podosporaceae</taxon>
        <taxon>Podospora</taxon>
    </lineage>
</organism>
<dbReference type="InterPro" id="IPR018852">
    <property type="entry name" value="DUF2456"/>
</dbReference>
<sequence length="313" mass="33658">MKWIQPPFFKPAPAVEKADPDPDPSPPPPPPLPTIAEPPTVIGAGTGPRNNPDSESDDARSLSPPRPSSSPLHRPADTDAELGVAATGGIAVSTRLLQPTTKFTAHQIFYIFILDGLGAMVVSGGINFGIAYAMYTSPTSLSQPITLWAFPSTLAGDAAVTIILQCLVTWFIELFLVNRDLASGGVAPVGFIPQPTTSSWARWFFFLDSRQSQKEHARKPGQWVGFILSQATRAMILAFVSFCLFWGPTVGLLMLAGEKRGNDWVYGHTWVPQLCKMILGGVLGLLGTPGMVLFWLCRAGWEGVGDEGVEGEK</sequence>
<feature type="transmembrane region" description="Helical" evidence="2">
    <location>
        <begin position="277"/>
        <end position="297"/>
    </location>
</feature>
<proteinExistence type="predicted"/>
<gene>
    <name evidence="3" type="ORF">QBC35DRAFT_464037</name>
</gene>
<feature type="region of interest" description="Disordered" evidence="1">
    <location>
        <begin position="1"/>
        <end position="76"/>
    </location>
</feature>
<dbReference type="EMBL" id="MU864407">
    <property type="protein sequence ID" value="KAK4187214.1"/>
    <property type="molecule type" value="Genomic_DNA"/>
</dbReference>
<evidence type="ECO:0000313" key="3">
    <source>
        <dbReference type="EMBL" id="KAK4187214.1"/>
    </source>
</evidence>
<accession>A0AAN6WSD6</accession>
<dbReference type="Pfam" id="PF10445">
    <property type="entry name" value="DUF2456"/>
    <property type="match status" value="1"/>
</dbReference>
<feature type="transmembrane region" description="Helical" evidence="2">
    <location>
        <begin position="147"/>
        <end position="172"/>
    </location>
</feature>
<feature type="transmembrane region" description="Helical" evidence="2">
    <location>
        <begin position="236"/>
        <end position="257"/>
    </location>
</feature>
<reference evidence="3" key="2">
    <citation type="submission" date="2023-05" db="EMBL/GenBank/DDBJ databases">
        <authorList>
            <consortium name="Lawrence Berkeley National Laboratory"/>
            <person name="Steindorff A."/>
            <person name="Hensen N."/>
            <person name="Bonometti L."/>
            <person name="Westerberg I."/>
            <person name="Brannstrom I.O."/>
            <person name="Guillou S."/>
            <person name="Cros-Aarteil S."/>
            <person name="Calhoun S."/>
            <person name="Haridas S."/>
            <person name="Kuo A."/>
            <person name="Mondo S."/>
            <person name="Pangilinan J."/>
            <person name="Riley R."/>
            <person name="Labutti K."/>
            <person name="Andreopoulos B."/>
            <person name="Lipzen A."/>
            <person name="Chen C."/>
            <person name="Yanf M."/>
            <person name="Daum C."/>
            <person name="Ng V."/>
            <person name="Clum A."/>
            <person name="Ohm R."/>
            <person name="Martin F."/>
            <person name="Silar P."/>
            <person name="Natvig D."/>
            <person name="Lalanne C."/>
            <person name="Gautier V."/>
            <person name="Ament-Velasquez S.L."/>
            <person name="Kruys A."/>
            <person name="Hutchinson M.I."/>
            <person name="Powell A.J."/>
            <person name="Barry K."/>
            <person name="Miller A.N."/>
            <person name="Grigoriev I.V."/>
            <person name="Debuchy R."/>
            <person name="Gladieux P."/>
            <person name="Thoren M.H."/>
            <person name="Johannesson H."/>
        </authorList>
    </citation>
    <scope>NUCLEOTIDE SEQUENCE</scope>
    <source>
        <strain evidence="3">PSN309</strain>
    </source>
</reference>
<reference evidence="3" key="1">
    <citation type="journal article" date="2023" name="Mol. Phylogenet. Evol.">
        <title>Genome-scale phylogeny and comparative genomics of the fungal order Sordariales.</title>
        <authorList>
            <person name="Hensen N."/>
            <person name="Bonometti L."/>
            <person name="Westerberg I."/>
            <person name="Brannstrom I.O."/>
            <person name="Guillou S."/>
            <person name="Cros-Aarteil S."/>
            <person name="Calhoun S."/>
            <person name="Haridas S."/>
            <person name="Kuo A."/>
            <person name="Mondo S."/>
            <person name="Pangilinan J."/>
            <person name="Riley R."/>
            <person name="LaButti K."/>
            <person name="Andreopoulos B."/>
            <person name="Lipzen A."/>
            <person name="Chen C."/>
            <person name="Yan M."/>
            <person name="Daum C."/>
            <person name="Ng V."/>
            <person name="Clum A."/>
            <person name="Steindorff A."/>
            <person name="Ohm R.A."/>
            <person name="Martin F."/>
            <person name="Silar P."/>
            <person name="Natvig D.O."/>
            <person name="Lalanne C."/>
            <person name="Gautier V."/>
            <person name="Ament-Velasquez S.L."/>
            <person name="Kruys A."/>
            <person name="Hutchinson M.I."/>
            <person name="Powell A.J."/>
            <person name="Barry K."/>
            <person name="Miller A.N."/>
            <person name="Grigoriev I.V."/>
            <person name="Debuchy R."/>
            <person name="Gladieux P."/>
            <person name="Hiltunen Thoren M."/>
            <person name="Johannesson H."/>
        </authorList>
    </citation>
    <scope>NUCLEOTIDE SEQUENCE</scope>
    <source>
        <strain evidence="3">PSN309</strain>
    </source>
</reference>
<evidence type="ECO:0000256" key="1">
    <source>
        <dbReference type="SAM" id="MobiDB-lite"/>
    </source>
</evidence>
<dbReference type="PANTHER" id="PTHR28297:SF1">
    <property type="entry name" value="FUNGAL PROTEIN"/>
    <property type="match status" value="1"/>
</dbReference>
<evidence type="ECO:0000313" key="4">
    <source>
        <dbReference type="Proteomes" id="UP001302126"/>
    </source>
</evidence>
<keyword evidence="4" id="KW-1185">Reference proteome</keyword>
<keyword evidence="2" id="KW-0812">Transmembrane</keyword>